<protein>
    <submittedName>
        <fullName evidence="1">Integrase</fullName>
    </submittedName>
</protein>
<reference evidence="2" key="1">
    <citation type="journal article" date="2019" name="Plant Biotechnol. J.">
        <title>Genome sequencing of the Australian wild diploid species Gossypium australe highlights disease resistance and delayed gland morphogenesis.</title>
        <authorList>
            <person name="Cai Y."/>
            <person name="Cai X."/>
            <person name="Wang Q."/>
            <person name="Wang P."/>
            <person name="Zhang Y."/>
            <person name="Cai C."/>
            <person name="Xu Y."/>
            <person name="Wang K."/>
            <person name="Zhou Z."/>
            <person name="Wang C."/>
            <person name="Geng S."/>
            <person name="Li B."/>
            <person name="Dong Q."/>
            <person name="Hou Y."/>
            <person name="Wang H."/>
            <person name="Ai P."/>
            <person name="Liu Z."/>
            <person name="Yi F."/>
            <person name="Sun M."/>
            <person name="An G."/>
            <person name="Cheng J."/>
            <person name="Zhang Y."/>
            <person name="Shi Q."/>
            <person name="Xie Y."/>
            <person name="Shi X."/>
            <person name="Chang Y."/>
            <person name="Huang F."/>
            <person name="Chen Y."/>
            <person name="Hong S."/>
            <person name="Mi L."/>
            <person name="Sun Q."/>
            <person name="Zhang L."/>
            <person name="Zhou B."/>
            <person name="Peng R."/>
            <person name="Zhang X."/>
            <person name="Liu F."/>
        </authorList>
    </citation>
    <scope>NUCLEOTIDE SEQUENCE [LARGE SCALE GENOMIC DNA]</scope>
    <source>
        <strain evidence="2">cv. PA1801</strain>
    </source>
</reference>
<evidence type="ECO:0000313" key="1">
    <source>
        <dbReference type="EMBL" id="KAA3484614.1"/>
    </source>
</evidence>
<dbReference type="EMBL" id="SMMG02000002">
    <property type="protein sequence ID" value="KAA3484614.1"/>
    <property type="molecule type" value="Genomic_DNA"/>
</dbReference>
<name>A0A5B6WU71_9ROSI</name>
<dbReference type="OrthoDB" id="1938712at2759"/>
<evidence type="ECO:0000313" key="2">
    <source>
        <dbReference type="Proteomes" id="UP000325315"/>
    </source>
</evidence>
<gene>
    <name evidence="1" type="ORF">EPI10_006688</name>
</gene>
<proteinExistence type="predicted"/>
<keyword evidence="2" id="KW-1185">Reference proteome</keyword>
<sequence>MYNDSKKICWQPEMKCDVSEFTCQQAKAEHQLVTIPEQKWDKVTMNFILGLPLSLKKKNATWVIVDHLTKLAHFILMDVSPWKKVLRFGCKSKLSLQFIGPYDIIENNQTCYSCIYATTFDRTYSDRLIEILASEVKEMKNIKKKLPVNWRKL</sequence>
<dbReference type="PANTHER" id="PTHR45835:SF99">
    <property type="entry name" value="CHROMO DOMAIN-CONTAINING PROTEIN-RELATED"/>
    <property type="match status" value="1"/>
</dbReference>
<dbReference type="AlphaFoldDB" id="A0A5B6WU71"/>
<comment type="caution">
    <text evidence="1">The sequence shown here is derived from an EMBL/GenBank/DDBJ whole genome shotgun (WGS) entry which is preliminary data.</text>
</comment>
<dbReference type="PANTHER" id="PTHR45835">
    <property type="entry name" value="YALI0A06105P"/>
    <property type="match status" value="1"/>
</dbReference>
<accession>A0A5B6WU71</accession>
<organism evidence="1 2">
    <name type="scientific">Gossypium australe</name>
    <dbReference type="NCBI Taxonomy" id="47621"/>
    <lineage>
        <taxon>Eukaryota</taxon>
        <taxon>Viridiplantae</taxon>
        <taxon>Streptophyta</taxon>
        <taxon>Embryophyta</taxon>
        <taxon>Tracheophyta</taxon>
        <taxon>Spermatophyta</taxon>
        <taxon>Magnoliopsida</taxon>
        <taxon>eudicotyledons</taxon>
        <taxon>Gunneridae</taxon>
        <taxon>Pentapetalae</taxon>
        <taxon>rosids</taxon>
        <taxon>malvids</taxon>
        <taxon>Malvales</taxon>
        <taxon>Malvaceae</taxon>
        <taxon>Malvoideae</taxon>
        <taxon>Gossypium</taxon>
    </lineage>
</organism>
<dbReference type="Proteomes" id="UP000325315">
    <property type="component" value="Unassembled WGS sequence"/>
</dbReference>